<dbReference type="InterPro" id="IPR000644">
    <property type="entry name" value="CBS_dom"/>
</dbReference>
<dbReference type="Pfam" id="PF00571">
    <property type="entry name" value="CBS"/>
    <property type="match status" value="2"/>
</dbReference>
<comment type="catalytic activity">
    <reaction evidence="9">
        <text>L-homocysteine + L-serine = L,L-cystathionine + H2O</text>
        <dbReference type="Rhea" id="RHEA:10112"/>
        <dbReference type="ChEBI" id="CHEBI:15377"/>
        <dbReference type="ChEBI" id="CHEBI:33384"/>
        <dbReference type="ChEBI" id="CHEBI:58161"/>
        <dbReference type="ChEBI" id="CHEBI:58199"/>
        <dbReference type="EC" id="4.2.1.22"/>
    </reaction>
</comment>
<feature type="domain" description="CBS" evidence="12">
    <location>
        <begin position="403"/>
        <end position="458"/>
    </location>
</feature>
<dbReference type="Proteomes" id="UP000437736">
    <property type="component" value="Unassembled WGS sequence"/>
</dbReference>
<comment type="pathway">
    <text evidence="2">Amino-acid biosynthesis; L-cysteine biosynthesis; L-cysteine from L-homocysteine and L-serine: step 1/2.</text>
</comment>
<dbReference type="SUPFAM" id="SSF54631">
    <property type="entry name" value="CBS-domain pair"/>
    <property type="match status" value="1"/>
</dbReference>
<evidence type="ECO:0000256" key="11">
    <source>
        <dbReference type="PROSITE-ProRule" id="PRU00703"/>
    </source>
</evidence>
<organism evidence="13 14">
    <name type="scientific">Acidiferrimicrobium australe</name>
    <dbReference type="NCBI Taxonomy" id="2664430"/>
    <lineage>
        <taxon>Bacteria</taxon>
        <taxon>Bacillati</taxon>
        <taxon>Actinomycetota</taxon>
        <taxon>Acidimicrobiia</taxon>
        <taxon>Acidimicrobiales</taxon>
        <taxon>Acidimicrobiaceae</taxon>
        <taxon>Acidiferrimicrobium</taxon>
    </lineage>
</organism>
<feature type="domain" description="CBS" evidence="12">
    <location>
        <begin position="333"/>
        <end position="395"/>
    </location>
</feature>
<reference evidence="13 14" key="1">
    <citation type="submission" date="2019-11" db="EMBL/GenBank/DDBJ databases">
        <title>Acidiferrimicrobium australis gen. nov., sp. nov., an acidophilic and obligately heterotrophic, member of the Actinobacteria that catalyses dissimilatory oxido- reduction of iron isolated from metal-rich acidic water in Chile.</title>
        <authorList>
            <person name="Gonzalez D."/>
            <person name="Huber K."/>
            <person name="Hedrich S."/>
            <person name="Rojas-Villalobos C."/>
            <person name="Quatrini R."/>
            <person name="Dinamarca M.A."/>
            <person name="Schwarz A."/>
            <person name="Canales C."/>
            <person name="Nancucheo I."/>
        </authorList>
    </citation>
    <scope>NUCLEOTIDE SEQUENCE [LARGE SCALE GENOMIC DNA]</scope>
    <source>
        <strain evidence="13 14">USS-CCA1</strain>
    </source>
</reference>
<protein>
    <recommendedName>
        <fullName evidence="8 10">Cystathionine beta-synthase</fullName>
        <ecNumber evidence="4 10">4.2.1.22</ecNumber>
    </recommendedName>
</protein>
<keyword evidence="5" id="KW-0663">Pyridoxal phosphate</keyword>
<evidence type="ECO:0000256" key="3">
    <source>
        <dbReference type="ARBA" id="ARBA00007103"/>
    </source>
</evidence>
<evidence type="ECO:0000256" key="5">
    <source>
        <dbReference type="ARBA" id="ARBA00022898"/>
    </source>
</evidence>
<dbReference type="PANTHER" id="PTHR10314">
    <property type="entry name" value="CYSTATHIONINE BETA-SYNTHASE"/>
    <property type="match status" value="1"/>
</dbReference>
<dbReference type="Gene3D" id="3.40.50.1100">
    <property type="match status" value="2"/>
</dbReference>
<evidence type="ECO:0000313" key="14">
    <source>
        <dbReference type="Proteomes" id="UP000437736"/>
    </source>
</evidence>
<dbReference type="InterPro" id="IPR005857">
    <property type="entry name" value="Cysta_beta_synth"/>
</dbReference>
<keyword evidence="7 13" id="KW-0456">Lyase</keyword>
<dbReference type="InterPro" id="IPR036052">
    <property type="entry name" value="TrpB-like_PALP_sf"/>
</dbReference>
<dbReference type="InterPro" id="IPR050214">
    <property type="entry name" value="Cys_Synth/Cystath_Beta-Synth"/>
</dbReference>
<dbReference type="GO" id="GO:0004122">
    <property type="term" value="F:cystathionine beta-synthase activity"/>
    <property type="evidence" value="ECO:0007669"/>
    <property type="project" value="UniProtKB-EC"/>
</dbReference>
<dbReference type="InterPro" id="IPR001216">
    <property type="entry name" value="P-phosphate_BS"/>
</dbReference>
<evidence type="ECO:0000313" key="13">
    <source>
        <dbReference type="EMBL" id="MST32497.1"/>
    </source>
</evidence>
<accession>A0ABW9QS48</accession>
<dbReference type="EC" id="4.2.1.22" evidence="4 10"/>
<sequence>MQAADSLLDLIGNTPLVRLDRTARDLSCTLLAKLEYLNPGGSVKDRPALRMIEAAEREGLLGPGGTIVEPTSGNTGVGLAIVAARRGYRCIFTMPDKIAEEKRALLRAYGAEVVVCPTSVPPEHPDSYYSVAERLAETTPGAFRPNQYANPHNPEAHVRTTGPEIWEQTGGRITHFVCAIGTGGTISGIGRYLKSKNPAIQVIGADPEGSVYSGGTGRPYLVEGIGEDFWPATYDREVADRVIMVSDRDSFLTARRVTREEGILVGGSCGTAVAAALEVGHDLGPDDVVVVLLPDSGRGYLSKVYDDGWMADHGFLRAGGDDLAAVLGRKAVDLPPLVHVHPDETVRSAIAILKEFGVSQMPVVQAEPPVALAEVVGTVSDRLLLQAALEKPETIDGPVSAVMESPLPTVGTGEPIDLAAARLAGGASAVLVMDEGRPVGIVTRSDLLEYLAGPPAAR</sequence>
<evidence type="ECO:0000256" key="2">
    <source>
        <dbReference type="ARBA" id="ARBA00005003"/>
    </source>
</evidence>
<comment type="similarity">
    <text evidence="3">Belongs to the cysteine synthase/cystathionine beta-synthase family.</text>
</comment>
<keyword evidence="14" id="KW-1185">Reference proteome</keyword>
<evidence type="ECO:0000256" key="1">
    <source>
        <dbReference type="ARBA" id="ARBA00001933"/>
    </source>
</evidence>
<comment type="caution">
    <text evidence="13">The sequence shown here is derived from an EMBL/GenBank/DDBJ whole genome shotgun (WGS) entry which is preliminary data.</text>
</comment>
<evidence type="ECO:0000256" key="10">
    <source>
        <dbReference type="NCBIfam" id="TIGR01137"/>
    </source>
</evidence>
<dbReference type="EMBL" id="WJHE01000313">
    <property type="protein sequence ID" value="MST32497.1"/>
    <property type="molecule type" value="Genomic_DNA"/>
</dbReference>
<dbReference type="SUPFAM" id="SSF53686">
    <property type="entry name" value="Tryptophan synthase beta subunit-like PLP-dependent enzymes"/>
    <property type="match status" value="1"/>
</dbReference>
<dbReference type="CDD" id="cd01561">
    <property type="entry name" value="CBS_like"/>
    <property type="match status" value="1"/>
</dbReference>
<evidence type="ECO:0000256" key="4">
    <source>
        <dbReference type="ARBA" id="ARBA00012041"/>
    </source>
</evidence>
<proteinExistence type="inferred from homology"/>
<evidence type="ECO:0000256" key="6">
    <source>
        <dbReference type="ARBA" id="ARBA00023122"/>
    </source>
</evidence>
<dbReference type="Gene3D" id="3.10.580.10">
    <property type="entry name" value="CBS-domain"/>
    <property type="match status" value="1"/>
</dbReference>
<dbReference type="NCBIfam" id="TIGR01137">
    <property type="entry name" value="cysta_beta"/>
    <property type="match status" value="1"/>
</dbReference>
<dbReference type="PROSITE" id="PS51371">
    <property type="entry name" value="CBS"/>
    <property type="match status" value="2"/>
</dbReference>
<name>A0ABW9QS48_9ACTN</name>
<dbReference type="SMART" id="SM00116">
    <property type="entry name" value="CBS"/>
    <property type="match status" value="2"/>
</dbReference>
<evidence type="ECO:0000256" key="7">
    <source>
        <dbReference type="ARBA" id="ARBA00023239"/>
    </source>
</evidence>
<evidence type="ECO:0000259" key="12">
    <source>
        <dbReference type="PROSITE" id="PS51371"/>
    </source>
</evidence>
<evidence type="ECO:0000256" key="9">
    <source>
        <dbReference type="ARBA" id="ARBA00047490"/>
    </source>
</evidence>
<dbReference type="Pfam" id="PF00291">
    <property type="entry name" value="PALP"/>
    <property type="match status" value="1"/>
</dbReference>
<dbReference type="InterPro" id="IPR001926">
    <property type="entry name" value="TrpB-like_PALP"/>
</dbReference>
<keyword evidence="6 11" id="KW-0129">CBS domain</keyword>
<evidence type="ECO:0000256" key="8">
    <source>
        <dbReference type="ARBA" id="ARBA00026192"/>
    </source>
</evidence>
<dbReference type="PROSITE" id="PS00901">
    <property type="entry name" value="CYS_SYNTHASE"/>
    <property type="match status" value="1"/>
</dbReference>
<dbReference type="InterPro" id="IPR046342">
    <property type="entry name" value="CBS_dom_sf"/>
</dbReference>
<comment type="cofactor">
    <cofactor evidence="1">
        <name>pyridoxal 5'-phosphate</name>
        <dbReference type="ChEBI" id="CHEBI:597326"/>
    </cofactor>
</comment>
<gene>
    <name evidence="13" type="ORF">GHK86_07150</name>
</gene>